<dbReference type="InterPro" id="IPR006311">
    <property type="entry name" value="TAT_signal"/>
</dbReference>
<dbReference type="PROSITE" id="PS51318">
    <property type="entry name" value="TAT"/>
    <property type="match status" value="1"/>
</dbReference>
<dbReference type="AlphaFoldDB" id="A0A517SHC4"/>
<proteinExistence type="predicted"/>
<accession>A0A517SHC4</accession>
<evidence type="ECO:0000313" key="2">
    <source>
        <dbReference type="Proteomes" id="UP000315700"/>
    </source>
</evidence>
<dbReference type="PANTHER" id="PTHR43737">
    <property type="entry name" value="BLL7424 PROTEIN"/>
    <property type="match status" value="1"/>
</dbReference>
<dbReference type="Proteomes" id="UP000315700">
    <property type="component" value="Chromosome"/>
</dbReference>
<dbReference type="EMBL" id="CP036271">
    <property type="protein sequence ID" value="QDT55526.1"/>
    <property type="molecule type" value="Genomic_DNA"/>
</dbReference>
<dbReference type="OrthoDB" id="127333at2"/>
<sequence>MTFPLPAAVSRRQALRQAGAGFGMLGLTGALSAAGMLQAATGPASGSSVAAAFPNHAPRAKRVIFLFMNGAPSHVDTFDPKPALARYEGQQPEGIKSKGSGFMPSPFTFAPYGDSGVVMSELFPNLAQHADDVCVIRSMHTDVPNHEPGLLLMNCGHQQPVRPCLGSWASYGLGSENRNLPGFVVLTPGMPVVGPQLWSNSFLPGQHQATSVNTSDLDIERLVANIRHPSLSRPEQRRQLNLVLEINRRHLRERENDAVLEEQIRAMELAFEMQREAAEAFDVSREPKHVRELYGPSDFGQGCLLARRLAERGVRFIQVYYVTKKNKQPWDTHSNNNAGHRTLCADSDRATAALLSDLQARGLLEDTLVVWGGEFGRTPYSQMDLSKMDAAKAGRDHHNTGFSMLLAGGGVKGGYTHGATDELGMHATEKRVHVHDLHATILHLMGIDHEKLTYHYSGRDFRLTDVHGTVVHDIIA</sequence>
<dbReference type="RefSeq" id="WP_145031401.1">
    <property type="nucleotide sequence ID" value="NZ_CP036271.1"/>
</dbReference>
<organism evidence="1 2">
    <name type="scientific">Caulifigura coniformis</name>
    <dbReference type="NCBI Taxonomy" id="2527983"/>
    <lineage>
        <taxon>Bacteria</taxon>
        <taxon>Pseudomonadati</taxon>
        <taxon>Planctomycetota</taxon>
        <taxon>Planctomycetia</taxon>
        <taxon>Planctomycetales</taxon>
        <taxon>Planctomycetaceae</taxon>
        <taxon>Caulifigura</taxon>
    </lineage>
</organism>
<dbReference type="InterPro" id="IPR017850">
    <property type="entry name" value="Alkaline_phosphatase_core_sf"/>
</dbReference>
<dbReference type="InParanoid" id="A0A517SHC4"/>
<reference evidence="1 2" key="1">
    <citation type="submission" date="2019-02" db="EMBL/GenBank/DDBJ databases">
        <title>Deep-cultivation of Planctomycetes and their phenomic and genomic characterization uncovers novel biology.</title>
        <authorList>
            <person name="Wiegand S."/>
            <person name="Jogler M."/>
            <person name="Boedeker C."/>
            <person name="Pinto D."/>
            <person name="Vollmers J."/>
            <person name="Rivas-Marin E."/>
            <person name="Kohn T."/>
            <person name="Peeters S.H."/>
            <person name="Heuer A."/>
            <person name="Rast P."/>
            <person name="Oberbeckmann S."/>
            <person name="Bunk B."/>
            <person name="Jeske O."/>
            <person name="Meyerdierks A."/>
            <person name="Storesund J.E."/>
            <person name="Kallscheuer N."/>
            <person name="Luecker S."/>
            <person name="Lage O.M."/>
            <person name="Pohl T."/>
            <person name="Merkel B.J."/>
            <person name="Hornburger P."/>
            <person name="Mueller R.-W."/>
            <person name="Bruemmer F."/>
            <person name="Labrenz M."/>
            <person name="Spormann A.M."/>
            <person name="Op den Camp H."/>
            <person name="Overmann J."/>
            <person name="Amann R."/>
            <person name="Jetten M.S.M."/>
            <person name="Mascher T."/>
            <person name="Medema M.H."/>
            <person name="Devos D.P."/>
            <person name="Kaster A.-K."/>
            <person name="Ovreas L."/>
            <person name="Rohde M."/>
            <person name="Galperin M.Y."/>
            <person name="Jogler C."/>
        </authorList>
    </citation>
    <scope>NUCLEOTIDE SEQUENCE [LARGE SCALE GENOMIC DNA]</scope>
    <source>
        <strain evidence="1 2">Pan44</strain>
    </source>
</reference>
<dbReference type="SUPFAM" id="SSF53649">
    <property type="entry name" value="Alkaline phosphatase-like"/>
    <property type="match status" value="1"/>
</dbReference>
<dbReference type="Gene3D" id="3.40.720.10">
    <property type="entry name" value="Alkaline Phosphatase, subunit A"/>
    <property type="match status" value="1"/>
</dbReference>
<dbReference type="Pfam" id="PF07394">
    <property type="entry name" value="DUF1501"/>
    <property type="match status" value="1"/>
</dbReference>
<gene>
    <name evidence="1" type="ORF">Pan44_35700</name>
</gene>
<keyword evidence="2" id="KW-1185">Reference proteome</keyword>
<evidence type="ECO:0008006" key="3">
    <source>
        <dbReference type="Google" id="ProtNLM"/>
    </source>
</evidence>
<evidence type="ECO:0000313" key="1">
    <source>
        <dbReference type="EMBL" id="QDT55526.1"/>
    </source>
</evidence>
<dbReference type="InterPro" id="IPR010869">
    <property type="entry name" value="DUF1501"/>
</dbReference>
<name>A0A517SHC4_9PLAN</name>
<dbReference type="PANTHER" id="PTHR43737:SF1">
    <property type="entry name" value="DUF1501 DOMAIN-CONTAINING PROTEIN"/>
    <property type="match status" value="1"/>
</dbReference>
<dbReference type="KEGG" id="ccos:Pan44_35700"/>
<protein>
    <recommendedName>
        <fullName evidence="3">Sulfatase</fullName>
    </recommendedName>
</protein>